<evidence type="ECO:0000313" key="3">
    <source>
        <dbReference type="Proteomes" id="UP000299102"/>
    </source>
</evidence>
<gene>
    <name evidence="2" type="ORF">EVAR_45493_1</name>
</gene>
<proteinExistence type="predicted"/>
<feature type="region of interest" description="Disordered" evidence="1">
    <location>
        <begin position="53"/>
        <end position="98"/>
    </location>
</feature>
<dbReference type="EMBL" id="BGZK01000546">
    <property type="protein sequence ID" value="GBP49517.1"/>
    <property type="molecule type" value="Genomic_DNA"/>
</dbReference>
<comment type="caution">
    <text evidence="2">The sequence shown here is derived from an EMBL/GenBank/DDBJ whole genome shotgun (WGS) entry which is preliminary data.</text>
</comment>
<organism evidence="2 3">
    <name type="scientific">Eumeta variegata</name>
    <name type="common">Bagworm moth</name>
    <name type="synonym">Eumeta japonica</name>
    <dbReference type="NCBI Taxonomy" id="151549"/>
    <lineage>
        <taxon>Eukaryota</taxon>
        <taxon>Metazoa</taxon>
        <taxon>Ecdysozoa</taxon>
        <taxon>Arthropoda</taxon>
        <taxon>Hexapoda</taxon>
        <taxon>Insecta</taxon>
        <taxon>Pterygota</taxon>
        <taxon>Neoptera</taxon>
        <taxon>Endopterygota</taxon>
        <taxon>Lepidoptera</taxon>
        <taxon>Glossata</taxon>
        <taxon>Ditrysia</taxon>
        <taxon>Tineoidea</taxon>
        <taxon>Psychidae</taxon>
        <taxon>Oiketicinae</taxon>
        <taxon>Eumeta</taxon>
    </lineage>
</organism>
<dbReference type="Proteomes" id="UP000299102">
    <property type="component" value="Unassembled WGS sequence"/>
</dbReference>
<sequence>MLGALRLPIDALLITSPDARHTDSQWSYRFQGQSWDATCILLHVTGACKVEEAAGEPHPANRRQPPREKGPSGDHKLDVPGTVRRPAAGRTGAQHFYV</sequence>
<protein>
    <submittedName>
        <fullName evidence="2">Uncharacterized protein</fullName>
    </submittedName>
</protein>
<feature type="compositionally biased region" description="Basic and acidic residues" evidence="1">
    <location>
        <begin position="65"/>
        <end position="78"/>
    </location>
</feature>
<name>A0A4C1WHC0_EUMVA</name>
<accession>A0A4C1WHC0</accession>
<evidence type="ECO:0000256" key="1">
    <source>
        <dbReference type="SAM" id="MobiDB-lite"/>
    </source>
</evidence>
<evidence type="ECO:0000313" key="2">
    <source>
        <dbReference type="EMBL" id="GBP49517.1"/>
    </source>
</evidence>
<dbReference type="AlphaFoldDB" id="A0A4C1WHC0"/>
<reference evidence="2 3" key="1">
    <citation type="journal article" date="2019" name="Commun. Biol.">
        <title>The bagworm genome reveals a unique fibroin gene that provides high tensile strength.</title>
        <authorList>
            <person name="Kono N."/>
            <person name="Nakamura H."/>
            <person name="Ohtoshi R."/>
            <person name="Tomita M."/>
            <person name="Numata K."/>
            <person name="Arakawa K."/>
        </authorList>
    </citation>
    <scope>NUCLEOTIDE SEQUENCE [LARGE SCALE GENOMIC DNA]</scope>
</reference>
<keyword evidence="3" id="KW-1185">Reference proteome</keyword>